<dbReference type="InterPro" id="IPR016181">
    <property type="entry name" value="Acyl_CoA_acyltransferase"/>
</dbReference>
<comment type="caution">
    <text evidence="4">The sequence shown here is derived from an EMBL/GenBank/DDBJ whole genome shotgun (WGS) entry which is preliminary data.</text>
</comment>
<dbReference type="PROSITE" id="PS51186">
    <property type="entry name" value="GNAT"/>
    <property type="match status" value="1"/>
</dbReference>
<dbReference type="Pfam" id="PF00583">
    <property type="entry name" value="Acetyltransf_1"/>
    <property type="match status" value="1"/>
</dbReference>
<evidence type="ECO:0000313" key="5">
    <source>
        <dbReference type="Proteomes" id="UP001208690"/>
    </source>
</evidence>
<dbReference type="RefSeq" id="WP_263843434.1">
    <property type="nucleotide sequence ID" value="NZ_JALIEB010000003.1"/>
</dbReference>
<keyword evidence="5" id="KW-1185">Reference proteome</keyword>
<dbReference type="SUPFAM" id="SSF55729">
    <property type="entry name" value="Acyl-CoA N-acyltransferases (Nat)"/>
    <property type="match status" value="1"/>
</dbReference>
<gene>
    <name evidence="4" type="ORF">MUB52_06735</name>
</gene>
<dbReference type="Gene3D" id="3.40.630.30">
    <property type="match status" value="1"/>
</dbReference>
<evidence type="ECO:0000313" key="4">
    <source>
        <dbReference type="EMBL" id="MCV3271118.1"/>
    </source>
</evidence>
<evidence type="ECO:0000256" key="1">
    <source>
        <dbReference type="ARBA" id="ARBA00022679"/>
    </source>
</evidence>
<organism evidence="4 5">
    <name type="scientific">Roseobacter sinensis</name>
    <dbReference type="NCBI Taxonomy" id="2931391"/>
    <lineage>
        <taxon>Bacteria</taxon>
        <taxon>Pseudomonadati</taxon>
        <taxon>Pseudomonadota</taxon>
        <taxon>Alphaproteobacteria</taxon>
        <taxon>Rhodobacterales</taxon>
        <taxon>Roseobacteraceae</taxon>
        <taxon>Roseobacter</taxon>
    </lineage>
</organism>
<reference evidence="4 5" key="1">
    <citation type="submission" date="2022-04" db="EMBL/GenBank/DDBJ databases">
        <title>Roseobacter sp. WL0113 is a bacterium isolated from neritic sediment.</title>
        <authorList>
            <person name="Wang L."/>
            <person name="He W."/>
            <person name="Zhang D.-F."/>
        </authorList>
    </citation>
    <scope>NUCLEOTIDE SEQUENCE [LARGE SCALE GENOMIC DNA]</scope>
    <source>
        <strain evidence="4 5">WL0113</strain>
    </source>
</reference>
<evidence type="ECO:0000259" key="3">
    <source>
        <dbReference type="PROSITE" id="PS51186"/>
    </source>
</evidence>
<dbReference type="PANTHER" id="PTHR43877">
    <property type="entry name" value="AMINOALKYLPHOSPHONATE N-ACETYLTRANSFERASE-RELATED-RELATED"/>
    <property type="match status" value="1"/>
</dbReference>
<evidence type="ECO:0000256" key="2">
    <source>
        <dbReference type="ARBA" id="ARBA00023315"/>
    </source>
</evidence>
<accession>A0ABT3BD87</accession>
<dbReference type="PANTHER" id="PTHR43877:SF1">
    <property type="entry name" value="ACETYLTRANSFERASE"/>
    <property type="match status" value="1"/>
</dbReference>
<proteinExistence type="predicted"/>
<dbReference type="InterPro" id="IPR000182">
    <property type="entry name" value="GNAT_dom"/>
</dbReference>
<dbReference type="InterPro" id="IPR050832">
    <property type="entry name" value="Bact_Acetyltransf"/>
</dbReference>
<keyword evidence="1" id="KW-0808">Transferase</keyword>
<name>A0ABT3BD87_9RHOB</name>
<dbReference type="Proteomes" id="UP001208690">
    <property type="component" value="Unassembled WGS sequence"/>
</dbReference>
<feature type="domain" description="N-acetyltransferase" evidence="3">
    <location>
        <begin position="1"/>
        <end position="153"/>
    </location>
</feature>
<keyword evidence="2" id="KW-0012">Acyltransferase</keyword>
<sequence length="153" mass="16377">MKVRQAVADDAAEISAFLEELKALGKRTRPHDAAFVRDHYINGRDGIRCSVAVDDSGEILGLQILSRATETNPWGVTPGWGIIGTHVKASAARRGVGRALFAVTRKAAADAGLKKIDASIGADNVEGLAYYDAIGFRTYRTPDGKICKCFEVG</sequence>
<dbReference type="EMBL" id="JALIEB010000003">
    <property type="protein sequence ID" value="MCV3271118.1"/>
    <property type="molecule type" value="Genomic_DNA"/>
</dbReference>
<protein>
    <submittedName>
        <fullName evidence="4">GNAT family N-acetyltransferase</fullName>
    </submittedName>
</protein>